<dbReference type="Proteomes" id="UP000004995">
    <property type="component" value="Unassembled WGS sequence"/>
</dbReference>
<dbReference type="HOGENOM" id="CLU_1318395_0_0_1"/>
<dbReference type="SUPFAM" id="SSF50494">
    <property type="entry name" value="Trypsin-like serine proteases"/>
    <property type="match status" value="1"/>
</dbReference>
<dbReference type="Gramene" id="KQL31855">
    <property type="protein sequence ID" value="KQL31855"/>
    <property type="gene ID" value="SETIT_019048mg"/>
</dbReference>
<evidence type="ECO:0000313" key="2">
    <source>
        <dbReference type="Proteomes" id="UP000004995"/>
    </source>
</evidence>
<dbReference type="PANTHER" id="PTHR47389">
    <property type="entry name" value="OS09G0436400 PROTEIN"/>
    <property type="match status" value="1"/>
</dbReference>
<reference evidence="2" key="1">
    <citation type="journal article" date="2012" name="Nat. Biotechnol.">
        <title>Reference genome sequence of the model plant Setaria.</title>
        <authorList>
            <person name="Bennetzen J.L."/>
            <person name="Schmutz J."/>
            <person name="Wang H."/>
            <person name="Percifield R."/>
            <person name="Hawkins J."/>
            <person name="Pontaroli A.C."/>
            <person name="Estep M."/>
            <person name="Feng L."/>
            <person name="Vaughn J.N."/>
            <person name="Grimwood J."/>
            <person name="Jenkins J."/>
            <person name="Barry K."/>
            <person name="Lindquist E."/>
            <person name="Hellsten U."/>
            <person name="Deshpande S."/>
            <person name="Wang X."/>
            <person name="Wu X."/>
            <person name="Mitros T."/>
            <person name="Triplett J."/>
            <person name="Yang X."/>
            <person name="Ye C.Y."/>
            <person name="Mauro-Herrera M."/>
            <person name="Wang L."/>
            <person name="Li P."/>
            <person name="Sharma M."/>
            <person name="Sharma R."/>
            <person name="Ronald P.C."/>
            <person name="Panaud O."/>
            <person name="Kellogg E.A."/>
            <person name="Brutnell T.P."/>
            <person name="Doust A.N."/>
            <person name="Tuskan G.A."/>
            <person name="Rokhsar D."/>
            <person name="Devos K.M."/>
        </authorList>
    </citation>
    <scope>NUCLEOTIDE SEQUENCE [LARGE SCALE GENOMIC DNA]</scope>
    <source>
        <strain evidence="2">cv. Yugu1</strain>
    </source>
</reference>
<reference evidence="1" key="2">
    <citation type="submission" date="2018-08" db="UniProtKB">
        <authorList>
            <consortium name="EnsemblPlants"/>
        </authorList>
    </citation>
    <scope>IDENTIFICATION</scope>
    <source>
        <strain evidence="1">Yugu1</strain>
    </source>
</reference>
<evidence type="ECO:0000313" key="1">
    <source>
        <dbReference type="EnsemblPlants" id="KQL31855"/>
    </source>
</evidence>
<proteinExistence type="predicted"/>
<dbReference type="InterPro" id="IPR009003">
    <property type="entry name" value="Peptidase_S1_PA"/>
</dbReference>
<dbReference type="InParanoid" id="K3YXQ2"/>
<accession>K3YXQ2</accession>
<organism evidence="1 2">
    <name type="scientific">Setaria italica</name>
    <name type="common">Foxtail millet</name>
    <name type="synonym">Panicum italicum</name>
    <dbReference type="NCBI Taxonomy" id="4555"/>
    <lineage>
        <taxon>Eukaryota</taxon>
        <taxon>Viridiplantae</taxon>
        <taxon>Streptophyta</taxon>
        <taxon>Embryophyta</taxon>
        <taxon>Tracheophyta</taxon>
        <taxon>Spermatophyta</taxon>
        <taxon>Magnoliopsida</taxon>
        <taxon>Liliopsida</taxon>
        <taxon>Poales</taxon>
        <taxon>Poaceae</taxon>
        <taxon>PACMAD clade</taxon>
        <taxon>Panicoideae</taxon>
        <taxon>Panicodae</taxon>
        <taxon>Paniceae</taxon>
        <taxon>Cenchrinae</taxon>
        <taxon>Setaria</taxon>
    </lineage>
</organism>
<name>K3YXQ2_SETIT</name>
<dbReference type="AlphaFoldDB" id="K3YXQ2"/>
<dbReference type="EnsemblPlants" id="KQL31855">
    <property type="protein sequence ID" value="KQL31855"/>
    <property type="gene ID" value="SETIT_019048mg"/>
</dbReference>
<protein>
    <submittedName>
        <fullName evidence="1">Uncharacterized protein</fullName>
    </submittedName>
</protein>
<dbReference type="PANTHER" id="PTHR47389:SF5">
    <property type="entry name" value="OS09G0436700 PROTEIN"/>
    <property type="match status" value="1"/>
</dbReference>
<dbReference type="eggNOG" id="ENOG502R6HB">
    <property type="taxonomic scope" value="Eukaryota"/>
</dbReference>
<dbReference type="STRING" id="4555.K3YXQ2"/>
<sequence>VVHVYNSDPEVVDAYHKDYAKCQKKLAHLQELPTLKQCKNAANITDWHDLKKKNAVLDVAESVLSLSSSHGITCDNNVYAPNIKVTTHLLDGTTSELTLLFFSKHYNIAFFELMGGSNLHVASLEPELEFGSEALKALDHLDHQKNHYLFIGGSIPKSCTGGALADRNRNVVGMVVNALPNIAFIPSYLILRCLRLWQKFKVSPHLGPG</sequence>
<dbReference type="EMBL" id="AGNK02000582">
    <property type="status" value="NOT_ANNOTATED_CDS"/>
    <property type="molecule type" value="Genomic_DNA"/>
</dbReference>
<keyword evidence="2" id="KW-1185">Reference proteome</keyword>